<sequence length="108" mass="11210">MSLVVHNAGAIETASLVWVLVELLDPLGEPDALCDEVSVAFAEVVPLLLVDGATVELAVVPVVVPVAVPSAAKLLVPVAMAPPAASAPTMPAMANWWRETFMFLPPGE</sequence>
<dbReference type="EMBL" id="JABENB010000001">
    <property type="protein sequence ID" value="NNG39655.1"/>
    <property type="molecule type" value="Genomic_DNA"/>
</dbReference>
<protein>
    <submittedName>
        <fullName evidence="1">Uncharacterized protein</fullName>
    </submittedName>
</protein>
<proteinExistence type="predicted"/>
<dbReference type="RefSeq" id="WP_171154592.1">
    <property type="nucleotide sequence ID" value="NZ_JABENB010000001.1"/>
</dbReference>
<evidence type="ECO:0000313" key="1">
    <source>
        <dbReference type="EMBL" id="NNG39655.1"/>
    </source>
</evidence>
<comment type="caution">
    <text evidence="1">The sequence shown here is derived from an EMBL/GenBank/DDBJ whole genome shotgun (WGS) entry which is preliminary data.</text>
</comment>
<keyword evidence="2" id="KW-1185">Reference proteome</keyword>
<gene>
    <name evidence="1" type="ORF">HJ588_10270</name>
</gene>
<dbReference type="AlphaFoldDB" id="A0A849AGS9"/>
<reference evidence="1 2" key="1">
    <citation type="submission" date="2020-05" db="EMBL/GenBank/DDBJ databases">
        <title>Flexivirga sp. ID2601S isolated from air conditioner.</title>
        <authorList>
            <person name="Kim D.H."/>
        </authorList>
    </citation>
    <scope>NUCLEOTIDE SEQUENCE [LARGE SCALE GENOMIC DNA]</scope>
    <source>
        <strain evidence="1 2">ID2601S</strain>
    </source>
</reference>
<dbReference type="Proteomes" id="UP000557772">
    <property type="component" value="Unassembled WGS sequence"/>
</dbReference>
<name>A0A849AGS9_9MICO</name>
<evidence type="ECO:0000313" key="2">
    <source>
        <dbReference type="Proteomes" id="UP000557772"/>
    </source>
</evidence>
<accession>A0A849AGS9</accession>
<organism evidence="1 2">
    <name type="scientific">Flexivirga aerilata</name>
    <dbReference type="NCBI Taxonomy" id="1656889"/>
    <lineage>
        <taxon>Bacteria</taxon>
        <taxon>Bacillati</taxon>
        <taxon>Actinomycetota</taxon>
        <taxon>Actinomycetes</taxon>
        <taxon>Micrococcales</taxon>
        <taxon>Dermacoccaceae</taxon>
        <taxon>Flexivirga</taxon>
    </lineage>
</organism>